<reference evidence="1 2" key="1">
    <citation type="journal article" date="2020" name="Nature">
        <title>Six reference-quality genomes reveal evolution of bat adaptations.</title>
        <authorList>
            <person name="Jebb D."/>
            <person name="Huang Z."/>
            <person name="Pippel M."/>
            <person name="Hughes G.M."/>
            <person name="Lavrichenko K."/>
            <person name="Devanna P."/>
            <person name="Winkler S."/>
            <person name="Jermiin L.S."/>
            <person name="Skirmuntt E.C."/>
            <person name="Katzourakis A."/>
            <person name="Burkitt-Gray L."/>
            <person name="Ray D.A."/>
            <person name="Sullivan K.A.M."/>
            <person name="Roscito J.G."/>
            <person name="Kirilenko B.M."/>
            <person name="Davalos L.M."/>
            <person name="Corthals A.P."/>
            <person name="Power M.L."/>
            <person name="Jones G."/>
            <person name="Ransome R.D."/>
            <person name="Dechmann D.K.N."/>
            <person name="Locatelli A.G."/>
            <person name="Puechmaille S.J."/>
            <person name="Fedrigo O."/>
            <person name="Jarvis E.D."/>
            <person name="Hiller M."/>
            <person name="Vernes S.C."/>
            <person name="Myers E.W."/>
            <person name="Teeling E.C."/>
        </authorList>
    </citation>
    <scope>NUCLEOTIDE SEQUENCE [LARGE SCALE GENOMIC DNA]</scope>
    <source>
        <strain evidence="1">MRhiFer1</strain>
        <tissue evidence="1">Lung</tissue>
    </source>
</reference>
<gene>
    <name evidence="1" type="ORF">mRhiFer1_008343</name>
</gene>
<dbReference type="EMBL" id="JACAGC010000013">
    <property type="protein sequence ID" value="KAF6323360.1"/>
    <property type="molecule type" value="Genomic_DNA"/>
</dbReference>
<name>A0A7J7VEB3_RHIFE</name>
<sequence>MGFSVKDSLHEDATARGSGRSWLYELFQETFTEHLLGARKRTDKVYDSLSPKEEGIEVTAVSLSHLFLAGKNRFFSPSEIPVQCQERDFSELCFSKETFRAHRSVWCLVLGCEMMEDTCLCLESPGHWVPREPHCVTENDKCSESCTVIEFRAEQRSRPVETTKAHSGELAAVELALKAGKDSPRRCRGWGRDLFSPLSGITVLAA</sequence>
<organism evidence="1 2">
    <name type="scientific">Rhinolophus ferrumequinum</name>
    <name type="common">Greater horseshoe bat</name>
    <dbReference type="NCBI Taxonomy" id="59479"/>
    <lineage>
        <taxon>Eukaryota</taxon>
        <taxon>Metazoa</taxon>
        <taxon>Chordata</taxon>
        <taxon>Craniata</taxon>
        <taxon>Vertebrata</taxon>
        <taxon>Euteleostomi</taxon>
        <taxon>Mammalia</taxon>
        <taxon>Eutheria</taxon>
        <taxon>Laurasiatheria</taxon>
        <taxon>Chiroptera</taxon>
        <taxon>Yinpterochiroptera</taxon>
        <taxon>Rhinolophoidea</taxon>
        <taxon>Rhinolophidae</taxon>
        <taxon>Rhinolophinae</taxon>
        <taxon>Rhinolophus</taxon>
    </lineage>
</organism>
<protein>
    <submittedName>
        <fullName evidence="1">Uncharacterized protein</fullName>
    </submittedName>
</protein>
<evidence type="ECO:0000313" key="1">
    <source>
        <dbReference type="EMBL" id="KAF6323360.1"/>
    </source>
</evidence>
<accession>A0A7J7VEB3</accession>
<dbReference type="AlphaFoldDB" id="A0A7J7VEB3"/>
<proteinExistence type="predicted"/>
<evidence type="ECO:0000313" key="2">
    <source>
        <dbReference type="Proteomes" id="UP000585614"/>
    </source>
</evidence>
<dbReference type="Proteomes" id="UP000585614">
    <property type="component" value="Unassembled WGS sequence"/>
</dbReference>
<comment type="caution">
    <text evidence="1">The sequence shown here is derived from an EMBL/GenBank/DDBJ whole genome shotgun (WGS) entry which is preliminary data.</text>
</comment>